<feature type="domain" description="UspA" evidence="2">
    <location>
        <begin position="1"/>
        <end position="133"/>
    </location>
</feature>
<dbReference type="Proteomes" id="UP000565724">
    <property type="component" value="Unassembled WGS sequence"/>
</dbReference>
<reference evidence="3 4" key="1">
    <citation type="submission" date="2020-05" db="EMBL/GenBank/DDBJ databases">
        <title>Genome Sequencing of Type Strains.</title>
        <authorList>
            <person name="Lemaire J.F."/>
            <person name="Inderbitzin P."/>
            <person name="Gregorio O.A."/>
            <person name="Collins S.B."/>
            <person name="Wespe N."/>
            <person name="Knight-Connoni V."/>
        </authorList>
    </citation>
    <scope>NUCLEOTIDE SEQUENCE [LARGE SCALE GENOMIC DNA]</scope>
    <source>
        <strain evidence="3 4">ATCC 25174</strain>
    </source>
</reference>
<dbReference type="InterPro" id="IPR006016">
    <property type="entry name" value="UspA"/>
</dbReference>
<evidence type="ECO:0000259" key="2">
    <source>
        <dbReference type="Pfam" id="PF00582"/>
    </source>
</evidence>
<evidence type="ECO:0000313" key="3">
    <source>
        <dbReference type="EMBL" id="NUU19706.1"/>
    </source>
</evidence>
<name>A0A7Y6A4N9_9CELL</name>
<proteinExistence type="inferred from homology"/>
<dbReference type="Pfam" id="PF00582">
    <property type="entry name" value="Usp"/>
    <property type="match status" value="2"/>
</dbReference>
<evidence type="ECO:0000313" key="4">
    <source>
        <dbReference type="Proteomes" id="UP000565724"/>
    </source>
</evidence>
<dbReference type="PRINTS" id="PR01438">
    <property type="entry name" value="UNVRSLSTRESS"/>
</dbReference>
<dbReference type="EMBL" id="JABMCI010000071">
    <property type="protein sequence ID" value="NUU19706.1"/>
    <property type="molecule type" value="Genomic_DNA"/>
</dbReference>
<organism evidence="3 4">
    <name type="scientific">Cellulomonas humilata</name>
    <dbReference type="NCBI Taxonomy" id="144055"/>
    <lineage>
        <taxon>Bacteria</taxon>
        <taxon>Bacillati</taxon>
        <taxon>Actinomycetota</taxon>
        <taxon>Actinomycetes</taxon>
        <taxon>Micrococcales</taxon>
        <taxon>Cellulomonadaceae</taxon>
        <taxon>Cellulomonas</taxon>
    </lineage>
</organism>
<dbReference type="InterPro" id="IPR014729">
    <property type="entry name" value="Rossmann-like_a/b/a_fold"/>
</dbReference>
<keyword evidence="4" id="KW-1185">Reference proteome</keyword>
<dbReference type="AlphaFoldDB" id="A0A7Y6A4N9"/>
<dbReference type="CDD" id="cd00293">
    <property type="entry name" value="USP-like"/>
    <property type="match status" value="1"/>
</dbReference>
<dbReference type="InterPro" id="IPR006015">
    <property type="entry name" value="Universal_stress_UspA"/>
</dbReference>
<evidence type="ECO:0000256" key="1">
    <source>
        <dbReference type="ARBA" id="ARBA00008791"/>
    </source>
</evidence>
<comment type="caution">
    <text evidence="3">The sequence shown here is derived from an EMBL/GenBank/DDBJ whole genome shotgun (WGS) entry which is preliminary data.</text>
</comment>
<gene>
    <name evidence="3" type="ORF">HP550_20890</name>
</gene>
<dbReference type="PANTHER" id="PTHR31964">
    <property type="entry name" value="ADENINE NUCLEOTIDE ALPHA HYDROLASES-LIKE SUPERFAMILY PROTEIN"/>
    <property type="match status" value="1"/>
</dbReference>
<dbReference type="SUPFAM" id="SSF52402">
    <property type="entry name" value="Adenine nucleotide alpha hydrolases-like"/>
    <property type="match status" value="2"/>
</dbReference>
<dbReference type="PANTHER" id="PTHR31964:SF113">
    <property type="entry name" value="USPA DOMAIN-CONTAINING PROTEIN"/>
    <property type="match status" value="1"/>
</dbReference>
<dbReference type="Gene3D" id="3.40.50.620">
    <property type="entry name" value="HUPs"/>
    <property type="match status" value="2"/>
</dbReference>
<sequence>MDGSASALGAVAVAAAEARLLAYPLEVVHAFVWTELRVPQGSAATGSGAPGLRHEAERVVAEAVEVARRAAPDVAVTGRVVPGAPAPVLLRASVDSALVVVADRGLGGFTGLLVGSVAVALVTHGRCPVLVVRGRPEPHGPVVVGVDGSDAATAATELALAFAAAHGSTLRAVMIASSGADAGVLDRALRHHDPRGVTVVRVVVEGDARQALIAESRGASLVVVGSRGRGGFAGLLLGSVSQAVLHHADCPVAVVPRLAGQQRLVTS</sequence>
<protein>
    <submittedName>
        <fullName evidence="3">Universal stress protein</fullName>
    </submittedName>
</protein>
<comment type="similarity">
    <text evidence="1">Belongs to the universal stress protein A family.</text>
</comment>
<accession>A0A7Y6A4N9</accession>
<feature type="domain" description="UspA" evidence="2">
    <location>
        <begin position="187"/>
        <end position="256"/>
    </location>
</feature>